<gene>
    <name evidence="12" type="ORF">SAMN05421827_101342</name>
</gene>
<protein>
    <recommendedName>
        <fullName evidence="8">Aldose 1-epimerase</fullName>
        <ecNumber evidence="8">5.1.3.3</ecNumber>
    </recommendedName>
</protein>
<evidence type="ECO:0000256" key="2">
    <source>
        <dbReference type="ARBA" id="ARBA00005028"/>
    </source>
</evidence>
<dbReference type="InterPro" id="IPR008183">
    <property type="entry name" value="Aldose_1/G6P_1-epimerase"/>
</dbReference>
<evidence type="ECO:0000256" key="4">
    <source>
        <dbReference type="ARBA" id="ARBA00011245"/>
    </source>
</evidence>
<proteinExistence type="inferred from homology"/>
<dbReference type="InterPro" id="IPR011013">
    <property type="entry name" value="Gal_mutarotase_sf_dom"/>
</dbReference>
<evidence type="ECO:0000256" key="9">
    <source>
        <dbReference type="PIRSR" id="PIRSR005096-1"/>
    </source>
</evidence>
<evidence type="ECO:0000256" key="6">
    <source>
        <dbReference type="ARBA" id="ARBA00023235"/>
    </source>
</evidence>
<comment type="subunit">
    <text evidence="4">Monomer.</text>
</comment>
<dbReference type="InterPro" id="IPR015443">
    <property type="entry name" value="Aldose_1-epimerase"/>
</dbReference>
<evidence type="ECO:0000256" key="5">
    <source>
        <dbReference type="ARBA" id="ARBA00022837"/>
    </source>
</evidence>
<comment type="cofactor">
    <cofactor evidence="1">
        <name>Ca(2+)</name>
        <dbReference type="ChEBI" id="CHEBI:29108"/>
    </cofactor>
</comment>
<comment type="pathway">
    <text evidence="2 8">Carbohydrate metabolism; hexose metabolism.</text>
</comment>
<name>A0A1G7NI22_9SPHI</name>
<evidence type="ECO:0000313" key="12">
    <source>
        <dbReference type="EMBL" id="SDF72949.1"/>
    </source>
</evidence>
<comment type="similarity">
    <text evidence="3 8">Belongs to the aldose epimerase family.</text>
</comment>
<feature type="active site" description="Proton donor" evidence="9">
    <location>
        <position position="199"/>
    </location>
</feature>
<feature type="active site" description="Proton acceptor" evidence="9">
    <location>
        <position position="327"/>
    </location>
</feature>
<evidence type="ECO:0000256" key="1">
    <source>
        <dbReference type="ARBA" id="ARBA00001913"/>
    </source>
</evidence>
<dbReference type="PANTHER" id="PTHR10091">
    <property type="entry name" value="ALDOSE-1-EPIMERASE"/>
    <property type="match status" value="1"/>
</dbReference>
<dbReference type="Proteomes" id="UP000199643">
    <property type="component" value="Unassembled WGS sequence"/>
</dbReference>
<dbReference type="InterPro" id="IPR047215">
    <property type="entry name" value="Galactose_mutarotase-like"/>
</dbReference>
<keyword evidence="5" id="KW-0106">Calcium</keyword>
<organism evidence="12 13">
    <name type="scientific">Pedobacter terrae</name>
    <dbReference type="NCBI Taxonomy" id="405671"/>
    <lineage>
        <taxon>Bacteria</taxon>
        <taxon>Pseudomonadati</taxon>
        <taxon>Bacteroidota</taxon>
        <taxon>Sphingobacteriia</taxon>
        <taxon>Sphingobacteriales</taxon>
        <taxon>Sphingobacteriaceae</taxon>
        <taxon>Pedobacter</taxon>
    </lineage>
</organism>
<dbReference type="Gene3D" id="2.70.98.10">
    <property type="match status" value="1"/>
</dbReference>
<dbReference type="Pfam" id="PF01263">
    <property type="entry name" value="Aldose_epim"/>
    <property type="match status" value="1"/>
</dbReference>
<evidence type="ECO:0000313" key="13">
    <source>
        <dbReference type="Proteomes" id="UP000199643"/>
    </source>
</evidence>
<evidence type="ECO:0000256" key="7">
    <source>
        <dbReference type="ARBA" id="ARBA00023277"/>
    </source>
</evidence>
<accession>A0A1G7NI22</accession>
<dbReference type="EC" id="5.1.3.3" evidence="8"/>
<evidence type="ECO:0000256" key="11">
    <source>
        <dbReference type="PIRSR" id="PIRSR005096-3"/>
    </source>
</evidence>
<dbReference type="PANTHER" id="PTHR10091:SF0">
    <property type="entry name" value="GALACTOSE MUTAROTASE"/>
    <property type="match status" value="1"/>
</dbReference>
<keyword evidence="6 8" id="KW-0413">Isomerase</keyword>
<dbReference type="EMBL" id="FNCH01000001">
    <property type="protein sequence ID" value="SDF72949.1"/>
    <property type="molecule type" value="Genomic_DNA"/>
</dbReference>
<dbReference type="SUPFAM" id="SSF74650">
    <property type="entry name" value="Galactose mutarotase-like"/>
    <property type="match status" value="1"/>
</dbReference>
<dbReference type="GO" id="GO:0030246">
    <property type="term" value="F:carbohydrate binding"/>
    <property type="evidence" value="ECO:0007669"/>
    <property type="project" value="InterPro"/>
</dbReference>
<comment type="catalytic activity">
    <reaction evidence="8">
        <text>alpha-D-glucose = beta-D-glucose</text>
        <dbReference type="Rhea" id="RHEA:10264"/>
        <dbReference type="ChEBI" id="CHEBI:15903"/>
        <dbReference type="ChEBI" id="CHEBI:17925"/>
        <dbReference type="EC" id="5.1.3.3"/>
    </reaction>
</comment>
<dbReference type="CDD" id="cd09019">
    <property type="entry name" value="galactose_mutarotase_like"/>
    <property type="match status" value="1"/>
</dbReference>
<evidence type="ECO:0000256" key="10">
    <source>
        <dbReference type="PIRSR" id="PIRSR005096-2"/>
    </source>
</evidence>
<feature type="binding site" evidence="11">
    <location>
        <begin position="99"/>
        <end position="100"/>
    </location>
    <ligand>
        <name>beta-D-galactose</name>
        <dbReference type="ChEBI" id="CHEBI:27667"/>
    </ligand>
</feature>
<reference evidence="13" key="1">
    <citation type="submission" date="2016-10" db="EMBL/GenBank/DDBJ databases">
        <authorList>
            <person name="Varghese N."/>
            <person name="Submissions S."/>
        </authorList>
    </citation>
    <scope>NUCLEOTIDE SEQUENCE [LARGE SCALE GENOMIC DNA]</scope>
    <source>
        <strain evidence="13">DSM 17933</strain>
    </source>
</reference>
<dbReference type="PIRSF" id="PIRSF005096">
    <property type="entry name" value="GALM"/>
    <property type="match status" value="1"/>
</dbReference>
<evidence type="ECO:0000256" key="8">
    <source>
        <dbReference type="PIRNR" id="PIRNR005096"/>
    </source>
</evidence>
<keyword evidence="7 8" id="KW-0119">Carbohydrate metabolism</keyword>
<dbReference type="STRING" id="405671.SAMN05421827_101342"/>
<feature type="binding site" evidence="11">
    <location>
        <begin position="199"/>
        <end position="201"/>
    </location>
    <ligand>
        <name>beta-D-galactose</name>
        <dbReference type="ChEBI" id="CHEBI:27667"/>
    </ligand>
</feature>
<dbReference type="NCBIfam" id="NF008277">
    <property type="entry name" value="PRK11055.1"/>
    <property type="match status" value="1"/>
</dbReference>
<evidence type="ECO:0000256" key="3">
    <source>
        <dbReference type="ARBA" id="ARBA00006206"/>
    </source>
</evidence>
<feature type="binding site" evidence="10">
    <location>
        <position position="263"/>
    </location>
    <ligand>
        <name>beta-D-galactose</name>
        <dbReference type="ChEBI" id="CHEBI:27667"/>
    </ligand>
</feature>
<keyword evidence="13" id="KW-1185">Reference proteome</keyword>
<dbReference type="InterPro" id="IPR014718">
    <property type="entry name" value="GH-type_carb-bd"/>
</dbReference>
<dbReference type="UniPathway" id="UPA00242"/>
<dbReference type="GO" id="GO:0033499">
    <property type="term" value="P:galactose catabolic process via UDP-galactose, Leloir pathway"/>
    <property type="evidence" value="ECO:0007669"/>
    <property type="project" value="TreeGrafter"/>
</dbReference>
<dbReference type="AlphaFoldDB" id="A0A1G7NI22"/>
<dbReference type="GO" id="GO:0004034">
    <property type="term" value="F:aldose 1-epimerase activity"/>
    <property type="evidence" value="ECO:0007669"/>
    <property type="project" value="UniProtKB-EC"/>
</dbReference>
<sequence>MVCLFENKSPKLQFMSVQQIPTGKIIDGEEVIAIELTNSKGTYVKIFNYGAIINQFVVKNAKGENQDIVLGFDTFDEYLNPAYLAKYPYLGAIIGRYANRIKNGKFSIDDKTYQLAQNAGENTLHGGLVGFDKKVWDIVEIMDGPQSSVTLQYESVDGEENFPGNLIVDLTFELTENDELILSYEAETDQATAINLTHHGYFNLAPESGNVKNHQQQIFASHYLEQDDNYSVTGKLIPVEGTPLDFTKSKAMGQDWNKDEGYDQTFVLDKIYGDLSLASKTIEEESGLVLSVYTTEPVAHLYTAKYLEVKNGKGGKDYNGFDAFCVETQHHPNAVNIPTFPSTILRPDELYTQTTIYKVSLNK</sequence>
<dbReference type="GO" id="GO:0006006">
    <property type="term" value="P:glucose metabolic process"/>
    <property type="evidence" value="ECO:0007669"/>
    <property type="project" value="TreeGrafter"/>
</dbReference>